<dbReference type="RefSeq" id="XP_013074887.2">
    <property type="nucleotide sequence ID" value="XM_013219433.2"/>
</dbReference>
<dbReference type="RefSeq" id="XP_013074888.2">
    <property type="nucleotide sequence ID" value="XM_013219434.2"/>
</dbReference>
<evidence type="ECO:0000313" key="2">
    <source>
        <dbReference type="EnsemblMetazoa" id="BGLB038973-PB"/>
    </source>
</evidence>
<accession>A0A2C9M613</accession>
<proteinExistence type="predicted"/>
<dbReference type="VEuPathDB" id="VectorBase:BGLB038973"/>
<dbReference type="EnsemblMetazoa" id="BGLB038973-RD">
    <property type="protein sequence ID" value="BGLB038973-PD"/>
    <property type="gene ID" value="BGLB038973"/>
</dbReference>
<name>A0A2C9M613_BIOGL</name>
<feature type="signal peptide" evidence="1">
    <location>
        <begin position="1"/>
        <end position="20"/>
    </location>
</feature>
<dbReference type="VEuPathDB" id="VectorBase:BGLAX_027058"/>
<dbReference type="OrthoDB" id="10295927at2759"/>
<gene>
    <name evidence="2" type="primary">106061343</name>
</gene>
<dbReference type="KEGG" id="bgt:106061343"/>
<dbReference type="AlphaFoldDB" id="A0A2C9M613"/>
<reference evidence="2" key="1">
    <citation type="submission" date="2020-05" db="UniProtKB">
        <authorList>
            <consortium name="EnsemblMetazoa"/>
        </authorList>
    </citation>
    <scope>IDENTIFICATION</scope>
    <source>
        <strain evidence="2">BB02</strain>
    </source>
</reference>
<sequence length="208" mass="23873">MSVAWSIVVITISIMFASLCICPKPEPSIFLKVTENKTVRRPSRCVGGLVQGWDYAYFIGTINLKWYKLEVLYVGFKVLLSDGIMRIVCNLTTNCNMYNPRRRKDLFHCECTPHEMNNLTVYLNMSARDVTAKAVIYVWAIQPDYKFSPGIVFKTPVFKEYENIKCYARGASRNKGNSLKEDFIGRNKECTAFGLIVFCMLIEWGKIT</sequence>
<organism evidence="2 3">
    <name type="scientific">Biomphalaria glabrata</name>
    <name type="common">Bloodfluke planorb</name>
    <name type="synonym">Freshwater snail</name>
    <dbReference type="NCBI Taxonomy" id="6526"/>
    <lineage>
        <taxon>Eukaryota</taxon>
        <taxon>Metazoa</taxon>
        <taxon>Spiralia</taxon>
        <taxon>Lophotrochozoa</taxon>
        <taxon>Mollusca</taxon>
        <taxon>Gastropoda</taxon>
        <taxon>Heterobranchia</taxon>
        <taxon>Euthyneura</taxon>
        <taxon>Panpulmonata</taxon>
        <taxon>Hygrophila</taxon>
        <taxon>Lymnaeoidea</taxon>
        <taxon>Planorbidae</taxon>
        <taxon>Biomphalaria</taxon>
    </lineage>
</organism>
<protein>
    <submittedName>
        <fullName evidence="2">Uncharacterized protein</fullName>
    </submittedName>
</protein>
<evidence type="ECO:0000256" key="1">
    <source>
        <dbReference type="SAM" id="SignalP"/>
    </source>
</evidence>
<evidence type="ECO:0000313" key="3">
    <source>
        <dbReference type="Proteomes" id="UP000076420"/>
    </source>
</evidence>
<dbReference type="EnsemblMetazoa" id="BGLB038973-RB">
    <property type="protein sequence ID" value="BGLB038973-PB"/>
    <property type="gene ID" value="BGLB038973"/>
</dbReference>
<dbReference type="Proteomes" id="UP000076420">
    <property type="component" value="Unassembled WGS sequence"/>
</dbReference>
<keyword evidence="1" id="KW-0732">Signal</keyword>
<feature type="chain" id="PRO_5014285159" evidence="1">
    <location>
        <begin position="21"/>
        <end position="208"/>
    </location>
</feature>